<dbReference type="InterPro" id="IPR009057">
    <property type="entry name" value="Homeodomain-like_sf"/>
</dbReference>
<name>A0ABM8A7M1_STRNI</name>
<reference evidence="1" key="1">
    <citation type="submission" date="2022-06" db="EMBL/GenBank/DDBJ databases">
        <title>Complete genome sequence of Streptomyces nigrescens HEK616.</title>
        <authorList>
            <person name="Asamizu S."/>
            <person name="Onaka H."/>
        </authorList>
    </citation>
    <scope>NUCLEOTIDE SEQUENCE</scope>
    <source>
        <strain evidence="1">HEK616</strain>
        <plasmid evidence="1">SNP1</plasmid>
    </source>
</reference>
<keyword evidence="2" id="KW-1185">Reference proteome</keyword>
<keyword evidence="1" id="KW-0614">Plasmid</keyword>
<protein>
    <recommendedName>
        <fullName evidence="3">Transposase</fullName>
    </recommendedName>
</protein>
<evidence type="ECO:0000313" key="1">
    <source>
        <dbReference type="EMBL" id="BDM74703.1"/>
    </source>
</evidence>
<dbReference type="Proteomes" id="UP001059597">
    <property type="component" value="Plasmid SNP1"/>
</dbReference>
<accession>A0ABM8A7M1</accession>
<sequence>MRGLLRGRGRTVVRAVIVLLSLHGLSPAQIAVPVEYDPATVRRRIGLFHACGVTGLADRPRSGRPRLAAGDCPRGPPRCSNGQLLATATPWTSPWFPPGYRQNFRKRASAARTAPRGVTAGMM</sequence>
<organism evidence="1 2">
    <name type="scientific">Streptomyces nigrescens</name>
    <dbReference type="NCBI Taxonomy" id="1920"/>
    <lineage>
        <taxon>Bacteria</taxon>
        <taxon>Bacillati</taxon>
        <taxon>Actinomycetota</taxon>
        <taxon>Actinomycetes</taxon>
        <taxon>Kitasatosporales</taxon>
        <taxon>Streptomycetaceae</taxon>
        <taxon>Streptomyces</taxon>
    </lineage>
</organism>
<evidence type="ECO:0008006" key="3">
    <source>
        <dbReference type="Google" id="ProtNLM"/>
    </source>
</evidence>
<geneLocation type="plasmid" evidence="1 2">
    <name>SNP1</name>
</geneLocation>
<gene>
    <name evidence="1" type="ORF">HEK616_81900</name>
</gene>
<dbReference type="EMBL" id="AP026074">
    <property type="protein sequence ID" value="BDM74703.1"/>
    <property type="molecule type" value="Genomic_DNA"/>
</dbReference>
<proteinExistence type="predicted"/>
<evidence type="ECO:0000313" key="2">
    <source>
        <dbReference type="Proteomes" id="UP001059597"/>
    </source>
</evidence>
<dbReference type="SUPFAM" id="SSF46689">
    <property type="entry name" value="Homeodomain-like"/>
    <property type="match status" value="1"/>
</dbReference>
<dbReference type="Pfam" id="PF13551">
    <property type="entry name" value="HTH_29"/>
    <property type="match status" value="1"/>
</dbReference>